<dbReference type="EMBL" id="UYRV01007336">
    <property type="protein sequence ID" value="VDK54528.1"/>
    <property type="molecule type" value="Genomic_DNA"/>
</dbReference>
<gene>
    <name evidence="2" type="ORF">CGOC_LOCUS3038</name>
</gene>
<dbReference type="AlphaFoldDB" id="A0A3P6SL71"/>
<feature type="compositionally biased region" description="Basic and acidic residues" evidence="1">
    <location>
        <begin position="20"/>
        <end position="34"/>
    </location>
</feature>
<reference evidence="2 3" key="1">
    <citation type="submission" date="2018-11" db="EMBL/GenBank/DDBJ databases">
        <authorList>
            <consortium name="Pathogen Informatics"/>
        </authorList>
    </citation>
    <scope>NUCLEOTIDE SEQUENCE [LARGE SCALE GENOMIC DNA]</scope>
</reference>
<protein>
    <submittedName>
        <fullName evidence="2">Uncharacterized protein</fullName>
    </submittedName>
</protein>
<sequence length="197" mass="21660">MPKSEHSSTNPNPDPLQLDPKLEPIPKPEPEPVPKSESAPSSHVTSSTISEVPMPEPEPAIKFDNIESEDYGDVVELRNQPDELDTEVIEQLVDRFLNTGSLSDKNGPKFANPAAQALIGSSKYWNTEGLKEPGTIKDEAAIKEWIDGYQVEAQKVLKEVAQAGWKYFSHASPGAKQSLNEAEQANIFISSSFFCTH</sequence>
<dbReference type="Proteomes" id="UP000271889">
    <property type="component" value="Unassembled WGS sequence"/>
</dbReference>
<feature type="region of interest" description="Disordered" evidence="1">
    <location>
        <begin position="1"/>
        <end position="66"/>
    </location>
</feature>
<accession>A0A3P6SL71</accession>
<evidence type="ECO:0000313" key="2">
    <source>
        <dbReference type="EMBL" id="VDK54528.1"/>
    </source>
</evidence>
<keyword evidence="3" id="KW-1185">Reference proteome</keyword>
<organism evidence="2 3">
    <name type="scientific">Cylicostephanus goldi</name>
    <name type="common">Nematode worm</name>
    <dbReference type="NCBI Taxonomy" id="71465"/>
    <lineage>
        <taxon>Eukaryota</taxon>
        <taxon>Metazoa</taxon>
        <taxon>Ecdysozoa</taxon>
        <taxon>Nematoda</taxon>
        <taxon>Chromadorea</taxon>
        <taxon>Rhabditida</taxon>
        <taxon>Rhabditina</taxon>
        <taxon>Rhabditomorpha</taxon>
        <taxon>Strongyloidea</taxon>
        <taxon>Strongylidae</taxon>
        <taxon>Cylicostephanus</taxon>
    </lineage>
</organism>
<evidence type="ECO:0000256" key="1">
    <source>
        <dbReference type="SAM" id="MobiDB-lite"/>
    </source>
</evidence>
<proteinExistence type="predicted"/>
<name>A0A3P6SL71_CYLGO</name>
<dbReference type="OrthoDB" id="10029630at2759"/>
<evidence type="ECO:0000313" key="3">
    <source>
        <dbReference type="Proteomes" id="UP000271889"/>
    </source>
</evidence>